<feature type="compositionally biased region" description="Basic and acidic residues" evidence="1">
    <location>
        <begin position="19"/>
        <end position="35"/>
    </location>
</feature>
<evidence type="ECO:0000256" key="1">
    <source>
        <dbReference type="SAM" id="MobiDB-lite"/>
    </source>
</evidence>
<name>A0A6J4SGA6_9SPHN</name>
<gene>
    <name evidence="2" type="ORF">AVDCRST_MAG09-460</name>
</gene>
<organism evidence="2">
    <name type="scientific">uncultured Sphingomonas sp</name>
    <dbReference type="NCBI Taxonomy" id="158754"/>
    <lineage>
        <taxon>Bacteria</taxon>
        <taxon>Pseudomonadati</taxon>
        <taxon>Pseudomonadota</taxon>
        <taxon>Alphaproteobacteria</taxon>
        <taxon>Sphingomonadales</taxon>
        <taxon>Sphingomonadaceae</taxon>
        <taxon>Sphingomonas</taxon>
        <taxon>environmental samples</taxon>
    </lineage>
</organism>
<accession>A0A6J4SGA6</accession>
<feature type="non-terminal residue" evidence="2">
    <location>
        <position position="101"/>
    </location>
</feature>
<feature type="non-terminal residue" evidence="2">
    <location>
        <position position="1"/>
    </location>
</feature>
<protein>
    <submittedName>
        <fullName evidence="2">Major pilus subunit of type IV secretion complex, VirB2</fullName>
    </submittedName>
</protein>
<feature type="region of interest" description="Disordered" evidence="1">
    <location>
        <begin position="1"/>
        <end position="66"/>
    </location>
</feature>
<dbReference type="AlphaFoldDB" id="A0A6J4SGA6"/>
<evidence type="ECO:0000313" key="2">
    <source>
        <dbReference type="EMBL" id="CAA9498623.1"/>
    </source>
</evidence>
<proteinExistence type="predicted"/>
<sequence>DPFLGAAGLEPRHRCRSCRGPDHRSAGLRPDRLRAELAAGHPARQRRDRRRGDRSGDGRLYDADRPDELAVRGDGDHRLLCAVRIDRDRVGHPGHRVGGEI</sequence>
<reference evidence="2" key="1">
    <citation type="submission" date="2020-02" db="EMBL/GenBank/DDBJ databases">
        <authorList>
            <person name="Meier V. D."/>
        </authorList>
    </citation>
    <scope>NUCLEOTIDE SEQUENCE</scope>
    <source>
        <strain evidence="2">AVDCRST_MAG09</strain>
    </source>
</reference>
<dbReference type="EMBL" id="CADCVZ010000013">
    <property type="protein sequence ID" value="CAA9498623.1"/>
    <property type="molecule type" value="Genomic_DNA"/>
</dbReference>
<feature type="compositionally biased region" description="Basic and acidic residues" evidence="1">
    <location>
        <begin position="50"/>
        <end position="66"/>
    </location>
</feature>